<reference evidence="2" key="2">
    <citation type="journal article" date="2013" name="Nat. Genet.">
        <title>The genome of the platyfish, Xiphophorus maculatus, provides insights into evolutionary adaptation and several complex traits.</title>
        <authorList>
            <person name="Schartl M."/>
            <person name="Walter R.B."/>
            <person name="Shen Y."/>
            <person name="Garcia T."/>
            <person name="Catchen J."/>
            <person name="Amores A."/>
            <person name="Braasch I."/>
            <person name="Chalopin D."/>
            <person name="Volff J.N."/>
            <person name="Lesch K.P."/>
            <person name="Bisazza A."/>
            <person name="Minx P."/>
            <person name="Hillier L."/>
            <person name="Wilson R.K."/>
            <person name="Fuerstenberg S."/>
            <person name="Boore J."/>
            <person name="Searle S."/>
            <person name="Postlethwait J.H."/>
            <person name="Warren W.C."/>
        </authorList>
    </citation>
    <scope>NUCLEOTIDE SEQUENCE [LARGE SCALE GENOMIC DNA]</scope>
    <source>
        <strain evidence="2">JP 163 A</strain>
    </source>
</reference>
<name>A0A3B5QKV8_XIPMA</name>
<accession>A0A3B5QKV8</accession>
<dbReference type="GeneTree" id="ENSGT00940000163096"/>
<dbReference type="OMA" id="WHESPPV"/>
<dbReference type="Proteomes" id="UP000002852">
    <property type="component" value="Unassembled WGS sequence"/>
</dbReference>
<protein>
    <recommendedName>
        <fullName evidence="3">DUF4371 domain-containing protein</fullName>
    </recommendedName>
</protein>
<reference evidence="2" key="1">
    <citation type="submission" date="2012-01" db="EMBL/GenBank/DDBJ databases">
        <authorList>
            <person name="Walter R."/>
            <person name="Schartl M."/>
            <person name="Warren W."/>
        </authorList>
    </citation>
    <scope>NUCLEOTIDE SEQUENCE [LARGE SCALE GENOMIC DNA]</scope>
    <source>
        <strain evidence="2">JP 163 A</strain>
    </source>
</reference>
<organism evidence="1 2">
    <name type="scientific">Xiphophorus maculatus</name>
    <name type="common">Southern platyfish</name>
    <name type="synonym">Platypoecilus maculatus</name>
    <dbReference type="NCBI Taxonomy" id="8083"/>
    <lineage>
        <taxon>Eukaryota</taxon>
        <taxon>Metazoa</taxon>
        <taxon>Chordata</taxon>
        <taxon>Craniata</taxon>
        <taxon>Vertebrata</taxon>
        <taxon>Euteleostomi</taxon>
        <taxon>Actinopterygii</taxon>
        <taxon>Neopterygii</taxon>
        <taxon>Teleostei</taxon>
        <taxon>Neoteleostei</taxon>
        <taxon>Acanthomorphata</taxon>
        <taxon>Ovalentaria</taxon>
        <taxon>Atherinomorphae</taxon>
        <taxon>Cyprinodontiformes</taxon>
        <taxon>Poeciliidae</taxon>
        <taxon>Poeciliinae</taxon>
        <taxon>Xiphophorus</taxon>
    </lineage>
</organism>
<dbReference type="Ensembl" id="ENSXMAT00000021805.1">
    <property type="protein sequence ID" value="ENSXMAP00000031588.1"/>
    <property type="gene ID" value="ENSXMAG00000025363.1"/>
</dbReference>
<dbReference type="PANTHER" id="PTHR45913">
    <property type="entry name" value="EPM2A-INTERACTING PROTEIN 1"/>
    <property type="match status" value="1"/>
</dbReference>
<evidence type="ECO:0000313" key="1">
    <source>
        <dbReference type="Ensembl" id="ENSXMAP00000031588.1"/>
    </source>
</evidence>
<proteinExistence type="predicted"/>
<evidence type="ECO:0008006" key="3">
    <source>
        <dbReference type="Google" id="ProtNLM"/>
    </source>
</evidence>
<evidence type="ECO:0000313" key="2">
    <source>
        <dbReference type="Proteomes" id="UP000002852"/>
    </source>
</evidence>
<keyword evidence="2" id="KW-1185">Reference proteome</keyword>
<reference evidence="1" key="4">
    <citation type="submission" date="2025-09" db="UniProtKB">
        <authorList>
            <consortium name="Ensembl"/>
        </authorList>
    </citation>
    <scope>IDENTIFICATION</scope>
    <source>
        <strain evidence="1">JP 163 A</strain>
    </source>
</reference>
<dbReference type="InParanoid" id="A0A3B5QKV8"/>
<reference evidence="1" key="3">
    <citation type="submission" date="2025-08" db="UniProtKB">
        <authorList>
            <consortium name="Ensembl"/>
        </authorList>
    </citation>
    <scope>IDENTIFICATION</scope>
    <source>
        <strain evidence="1">JP 163 A</strain>
    </source>
</reference>
<dbReference type="AlphaFoldDB" id="A0A3B5QKV8"/>
<dbReference type="PANTHER" id="PTHR45913:SF11">
    <property type="entry name" value="EPM2A-INTERACTING PROTEIN 1"/>
    <property type="match status" value="1"/>
</dbReference>
<sequence>MSKKRKIDLQGRVFYERWENKYLFVLKGEKPVRLLCSGTVSVYSKFSLQEKLKIAAELTGRLQLQQNLFTKATDKNDAAVKASFIVAEEIIRCMLKVCEQVCLDKVKSFQNVTEEIDNVDSVHLSVFIRGVNPDLSVTKELLDIVAMHGTTTGRDIFDAVEKSVNSAPAMFGGKTGLTSLITYHCIIHQEALCGKVLETFIRSQGLNHSQLQLFLQEVGSEHEEMPFLNFEKKLIFHQEQTKTLVRHDHSFPAHSLHMEVPGGTNTLVHFPACQIISASAPGAFTCALKYLHSGFDIFANPFTARVCSASHRLQMELIELQSNSGLTVIKTRNMTLLPSTATDLIPQLRLHAARVLSMFGIHTVLWIATAQELKPDINKLTSGKPCQTSGQKT</sequence>